<dbReference type="PANTHER" id="PTHR35936">
    <property type="entry name" value="MEMBRANE-BOUND LYTIC MUREIN TRANSGLYCOSYLASE F"/>
    <property type="match status" value="1"/>
</dbReference>
<dbReference type="InterPro" id="IPR001638">
    <property type="entry name" value="Solute-binding_3/MltF_N"/>
</dbReference>
<accession>A0ABS8N0K6</accession>
<feature type="domain" description="Solute-binding protein family 3/N-terminal" evidence="2">
    <location>
        <begin position="37"/>
        <end position="267"/>
    </location>
</feature>
<dbReference type="SMART" id="SM00062">
    <property type="entry name" value="PBPb"/>
    <property type="match status" value="1"/>
</dbReference>
<keyword evidence="4" id="KW-1185">Reference proteome</keyword>
<dbReference type="PANTHER" id="PTHR35936:SF18">
    <property type="entry name" value="L-CYSTINE-BINDING PROTEIN TCYJ"/>
    <property type="match status" value="1"/>
</dbReference>
<evidence type="ECO:0000313" key="3">
    <source>
        <dbReference type="EMBL" id="MCC9293336.1"/>
    </source>
</evidence>
<dbReference type="Gene3D" id="3.40.190.10">
    <property type="entry name" value="Periplasmic binding protein-like II"/>
    <property type="match status" value="2"/>
</dbReference>
<sequence length="271" mass="30555">MEKKKTAIILALVVIIAIFNGCSSNTKPNTSKKEVKTIYVGTQNDYPPFCYNDDKGNLTGYDIDVIKEIDKRLDEYKFTFAPAAWDSIFLSLESNKTQIVADEIAKNPEREKKYLFSDQPYFTAESVIIVKKGRNDIKSLEDLKGKSVAASVGDSYTQLLEKYNKENGNKIILKYNDTGNSSDNLIDVQNGRVDAYVNDPVMTEATIKKQNLQVQVVAKPVQSDKIHLVFKKDKQGQELKSKIDPIIKQLREDGTLAKLSKKWTGGEYIPK</sequence>
<evidence type="ECO:0000259" key="2">
    <source>
        <dbReference type="SMART" id="SM00062"/>
    </source>
</evidence>
<dbReference type="RefSeq" id="WP_150358577.1">
    <property type="nucleotide sequence ID" value="NZ_JAJJPB010000001.1"/>
</dbReference>
<proteinExistence type="predicted"/>
<organism evidence="3 4">
    <name type="scientific">Clostridium aromativorans</name>
    <dbReference type="NCBI Taxonomy" id="2836848"/>
    <lineage>
        <taxon>Bacteria</taxon>
        <taxon>Bacillati</taxon>
        <taxon>Bacillota</taxon>
        <taxon>Clostridia</taxon>
        <taxon>Eubacteriales</taxon>
        <taxon>Clostridiaceae</taxon>
        <taxon>Clostridium</taxon>
    </lineage>
</organism>
<name>A0ABS8N0K6_9CLOT</name>
<evidence type="ECO:0000313" key="4">
    <source>
        <dbReference type="Proteomes" id="UP001165422"/>
    </source>
</evidence>
<gene>
    <name evidence="3" type="ORF">LN736_00410</name>
</gene>
<keyword evidence="1" id="KW-0732">Signal</keyword>
<comment type="caution">
    <text evidence="3">The sequence shown here is derived from an EMBL/GenBank/DDBJ whole genome shotgun (WGS) entry which is preliminary data.</text>
</comment>
<evidence type="ECO:0000256" key="1">
    <source>
        <dbReference type="ARBA" id="ARBA00022729"/>
    </source>
</evidence>
<dbReference type="Pfam" id="PF00497">
    <property type="entry name" value="SBP_bac_3"/>
    <property type="match status" value="1"/>
</dbReference>
<dbReference type="SUPFAM" id="SSF53850">
    <property type="entry name" value="Periplasmic binding protein-like II"/>
    <property type="match status" value="1"/>
</dbReference>
<dbReference type="EMBL" id="JAJJPB010000001">
    <property type="protein sequence ID" value="MCC9293336.1"/>
    <property type="molecule type" value="Genomic_DNA"/>
</dbReference>
<reference evidence="3" key="1">
    <citation type="submission" date="2021-11" db="EMBL/GenBank/DDBJ databases">
        <authorList>
            <person name="Qingchun L."/>
            <person name="Dong Z."/>
            <person name="Zongwei Q."/>
            <person name="Jia Z."/>
            <person name="Duotao L."/>
        </authorList>
    </citation>
    <scope>NUCLEOTIDE SEQUENCE</scope>
    <source>
        <strain evidence="3">WLY-B-L2</strain>
    </source>
</reference>
<dbReference type="Proteomes" id="UP001165422">
    <property type="component" value="Unassembled WGS sequence"/>
</dbReference>
<protein>
    <submittedName>
        <fullName evidence="3">Transporter substrate-binding domain-containing protein</fullName>
    </submittedName>
</protein>